<name>A0A8K0SD40_9HYPO</name>
<evidence type="ECO:0000313" key="3">
    <source>
        <dbReference type="Proteomes" id="UP000813444"/>
    </source>
</evidence>
<keyword evidence="3" id="KW-1185">Reference proteome</keyword>
<dbReference type="AlphaFoldDB" id="A0A8K0SD40"/>
<accession>A0A8K0SD40</accession>
<dbReference type="Proteomes" id="UP000813444">
    <property type="component" value="Unassembled WGS sequence"/>
</dbReference>
<organism evidence="2 3">
    <name type="scientific">Stachybotrys elegans</name>
    <dbReference type="NCBI Taxonomy" id="80388"/>
    <lineage>
        <taxon>Eukaryota</taxon>
        <taxon>Fungi</taxon>
        <taxon>Dikarya</taxon>
        <taxon>Ascomycota</taxon>
        <taxon>Pezizomycotina</taxon>
        <taxon>Sordariomycetes</taxon>
        <taxon>Hypocreomycetidae</taxon>
        <taxon>Hypocreales</taxon>
        <taxon>Stachybotryaceae</taxon>
        <taxon>Stachybotrys</taxon>
    </lineage>
</organism>
<keyword evidence="1" id="KW-0732">Signal</keyword>
<protein>
    <submittedName>
        <fullName evidence="2">Uncharacterized protein</fullName>
    </submittedName>
</protein>
<proteinExistence type="predicted"/>
<sequence length="362" mass="40145">MQMRLSHSSIWAALLPIYGVLADDGAAPTFAGLQFIFYNGSLSGSFVHPHDEQSECGDHGAYYFSDLVNTSLRIGAMPPWDRNPFFFEFSRLVTDDTVNEWSDWTSYAPIFDYCSNFWSGQWHGWQGGVYNMGFASTRYACRDEACGIPMALSSWGHVGDPYLNLSRASVERVTDGALSEEDDGPYYAVTGDESTWINSNHSCDWRLEFRRPENYTGRVPYGCVDYVQFFWKDWTVFSYALNFTNSTARALFAVNDPARGNLTLSFSGARVDGDDEALAPVNGRGGFSSVSLANPAEYPMPQFLFTNGSTFDWQQGDGGRWLARAGPVLARETEENEDESAAAGLYSSFIAVLGVIGALVFV</sequence>
<dbReference type="EMBL" id="JAGPNK010000033">
    <property type="protein sequence ID" value="KAH7303480.1"/>
    <property type="molecule type" value="Genomic_DNA"/>
</dbReference>
<gene>
    <name evidence="2" type="ORF">B0I35DRAFT_485170</name>
</gene>
<feature type="chain" id="PRO_5035459695" evidence="1">
    <location>
        <begin position="23"/>
        <end position="362"/>
    </location>
</feature>
<dbReference type="OrthoDB" id="3792661at2759"/>
<evidence type="ECO:0000256" key="1">
    <source>
        <dbReference type="SAM" id="SignalP"/>
    </source>
</evidence>
<reference evidence="2" key="1">
    <citation type="journal article" date="2021" name="Nat. Commun.">
        <title>Genetic determinants of endophytism in the Arabidopsis root mycobiome.</title>
        <authorList>
            <person name="Mesny F."/>
            <person name="Miyauchi S."/>
            <person name="Thiergart T."/>
            <person name="Pickel B."/>
            <person name="Atanasova L."/>
            <person name="Karlsson M."/>
            <person name="Huettel B."/>
            <person name="Barry K.W."/>
            <person name="Haridas S."/>
            <person name="Chen C."/>
            <person name="Bauer D."/>
            <person name="Andreopoulos W."/>
            <person name="Pangilinan J."/>
            <person name="LaButti K."/>
            <person name="Riley R."/>
            <person name="Lipzen A."/>
            <person name="Clum A."/>
            <person name="Drula E."/>
            <person name="Henrissat B."/>
            <person name="Kohler A."/>
            <person name="Grigoriev I.V."/>
            <person name="Martin F.M."/>
            <person name="Hacquard S."/>
        </authorList>
    </citation>
    <scope>NUCLEOTIDE SEQUENCE</scope>
    <source>
        <strain evidence="2">MPI-CAGE-CH-0235</strain>
    </source>
</reference>
<comment type="caution">
    <text evidence="2">The sequence shown here is derived from an EMBL/GenBank/DDBJ whole genome shotgun (WGS) entry which is preliminary data.</text>
</comment>
<evidence type="ECO:0000313" key="2">
    <source>
        <dbReference type="EMBL" id="KAH7303480.1"/>
    </source>
</evidence>
<feature type="signal peptide" evidence="1">
    <location>
        <begin position="1"/>
        <end position="22"/>
    </location>
</feature>